<feature type="compositionally biased region" description="Basic and acidic residues" evidence="1">
    <location>
        <begin position="59"/>
        <end position="74"/>
    </location>
</feature>
<comment type="caution">
    <text evidence="2">The sequence shown here is derived from an EMBL/GenBank/DDBJ whole genome shotgun (WGS) entry which is preliminary data.</text>
</comment>
<evidence type="ECO:0000313" key="2">
    <source>
        <dbReference type="EMBL" id="MDH6105442.1"/>
    </source>
</evidence>
<protein>
    <submittedName>
        <fullName evidence="2">Uncharacterized protein</fullName>
    </submittedName>
</protein>
<reference evidence="2 3" key="1">
    <citation type="journal article" date="2023" name="J. Phycol.">
        <title>Chrysosporum ovalisporum is synonymous with the true-branching cyanobacterium Umezakia natans (Nostocales/Aphanizomenonaceae).</title>
        <authorList>
            <person name="McGregor G.B."/>
            <person name="Sendall B.C."/>
            <person name="Niiyama Y."/>
            <person name="Tuji A."/>
            <person name="Willis A."/>
        </authorList>
    </citation>
    <scope>NUCLEOTIDE SEQUENCE [LARGE SCALE GENOMIC DNA]</scope>
    <source>
        <strain evidence="2 3">CS-531</strain>
    </source>
</reference>
<keyword evidence="3" id="KW-1185">Reference proteome</keyword>
<dbReference type="Proteomes" id="UP001159386">
    <property type="component" value="Unassembled WGS sequence"/>
</dbReference>
<name>A0ABT6KCL7_9CYAN</name>
<feature type="region of interest" description="Disordered" evidence="1">
    <location>
        <begin position="58"/>
        <end position="98"/>
    </location>
</feature>
<dbReference type="EMBL" id="JANQDF010000058">
    <property type="protein sequence ID" value="MDH6105442.1"/>
    <property type="molecule type" value="Genomic_DNA"/>
</dbReference>
<gene>
    <name evidence="2" type="ORF">NWP22_06095</name>
</gene>
<dbReference type="RefSeq" id="WP_280801626.1">
    <property type="nucleotide sequence ID" value="NZ_JANQDF010000058.1"/>
</dbReference>
<accession>A0ABT6KCL7</accession>
<sequence length="123" mass="13879">MAKVPFKMMMGKLQAEGVQIAGLYSKTQKSYAIVSKRMFDKFSTGNFYLREQGTHRTGNRKDWEGLGRIGEHTKNNKIQSPPLTRTRQGGQGGLGDKGEKQYKVCILSKKNSPLKDHCPDKIF</sequence>
<organism evidence="2 3">
    <name type="scientific">Anabaenopsis tanganyikae CS-531</name>
    <dbReference type="NCBI Taxonomy" id="2785304"/>
    <lineage>
        <taxon>Bacteria</taxon>
        <taxon>Bacillati</taxon>
        <taxon>Cyanobacteriota</taxon>
        <taxon>Cyanophyceae</taxon>
        <taxon>Nostocales</taxon>
        <taxon>Nodulariaceae</taxon>
        <taxon>Anabaenopsis</taxon>
        <taxon>Anabaenopsis tanganyikae</taxon>
    </lineage>
</organism>
<evidence type="ECO:0000313" key="3">
    <source>
        <dbReference type="Proteomes" id="UP001159386"/>
    </source>
</evidence>
<proteinExistence type="predicted"/>
<feature type="non-terminal residue" evidence="2">
    <location>
        <position position="123"/>
    </location>
</feature>
<evidence type="ECO:0000256" key="1">
    <source>
        <dbReference type="SAM" id="MobiDB-lite"/>
    </source>
</evidence>